<organism evidence="2">
    <name type="scientific">freshwater metagenome</name>
    <dbReference type="NCBI Taxonomy" id="449393"/>
    <lineage>
        <taxon>unclassified sequences</taxon>
        <taxon>metagenomes</taxon>
        <taxon>ecological metagenomes</taxon>
    </lineage>
</organism>
<feature type="transmembrane region" description="Helical" evidence="1">
    <location>
        <begin position="62"/>
        <end position="80"/>
    </location>
</feature>
<dbReference type="EMBL" id="CAFAAI010000172">
    <property type="protein sequence ID" value="CAB4801167.1"/>
    <property type="molecule type" value="Genomic_DNA"/>
</dbReference>
<protein>
    <submittedName>
        <fullName evidence="2">Unannotated protein</fullName>
    </submittedName>
</protein>
<dbReference type="AlphaFoldDB" id="A0A6J6N091"/>
<evidence type="ECO:0000313" key="3">
    <source>
        <dbReference type="EMBL" id="CAB4801167.1"/>
    </source>
</evidence>
<evidence type="ECO:0000256" key="1">
    <source>
        <dbReference type="SAM" id="Phobius"/>
    </source>
</evidence>
<dbReference type="EMBL" id="CAEZXM010000009">
    <property type="protein sequence ID" value="CAB4679489.1"/>
    <property type="molecule type" value="Genomic_DNA"/>
</dbReference>
<name>A0A6J6N091_9ZZZZ</name>
<sequence length="84" mass="9444">MPWCEDCAKYFAPSAMTEAGDCPTCGRSLEAQVPRTPITAKNLNLHKLAAGDGAEDDVKAPWHFKLLMVLLVLYFVYRIVQLFR</sequence>
<keyword evidence="1" id="KW-0472">Membrane</keyword>
<gene>
    <name evidence="2" type="ORF">UFOPK2366_00101</name>
    <name evidence="3" type="ORF">UFOPK2992_01031</name>
</gene>
<keyword evidence="1" id="KW-1133">Transmembrane helix</keyword>
<accession>A0A6J6N091</accession>
<reference evidence="2" key="1">
    <citation type="submission" date="2020-05" db="EMBL/GenBank/DDBJ databases">
        <authorList>
            <person name="Chiriac C."/>
            <person name="Salcher M."/>
            <person name="Ghai R."/>
            <person name="Kavagutti S V."/>
        </authorList>
    </citation>
    <scope>NUCLEOTIDE SEQUENCE</scope>
</reference>
<evidence type="ECO:0000313" key="2">
    <source>
        <dbReference type="EMBL" id="CAB4679489.1"/>
    </source>
</evidence>
<proteinExistence type="predicted"/>
<keyword evidence="1" id="KW-0812">Transmembrane</keyword>